<keyword evidence="2" id="KW-1185">Reference proteome</keyword>
<dbReference type="EMBL" id="LNYX01000035">
    <property type="protein sequence ID" value="KTD60995.1"/>
    <property type="molecule type" value="Genomic_DNA"/>
</dbReference>
<accession>A0A0W0YWQ7</accession>
<evidence type="ECO:0008006" key="3">
    <source>
        <dbReference type="Google" id="ProtNLM"/>
    </source>
</evidence>
<dbReference type="AlphaFoldDB" id="A0A0W0YWQ7"/>
<evidence type="ECO:0000313" key="2">
    <source>
        <dbReference type="Proteomes" id="UP000054877"/>
    </source>
</evidence>
<organism evidence="1 2">
    <name type="scientific">Legionella spiritensis</name>
    <dbReference type="NCBI Taxonomy" id="452"/>
    <lineage>
        <taxon>Bacteria</taxon>
        <taxon>Pseudomonadati</taxon>
        <taxon>Pseudomonadota</taxon>
        <taxon>Gammaproteobacteria</taxon>
        <taxon>Legionellales</taxon>
        <taxon>Legionellaceae</taxon>
        <taxon>Legionella</taxon>
    </lineage>
</organism>
<name>A0A0W0YWQ7_LEGSP</name>
<protein>
    <recommendedName>
        <fullName evidence="3">Zinc ribbon domain protein</fullName>
    </recommendedName>
</protein>
<reference evidence="1 2" key="1">
    <citation type="submission" date="2015-11" db="EMBL/GenBank/DDBJ databases">
        <title>Genomic analysis of 38 Legionella species identifies large and diverse effector repertoires.</title>
        <authorList>
            <person name="Burstein D."/>
            <person name="Amaro F."/>
            <person name="Zusman T."/>
            <person name="Lifshitz Z."/>
            <person name="Cohen O."/>
            <person name="Gilbert J.A."/>
            <person name="Pupko T."/>
            <person name="Shuman H.A."/>
            <person name="Segal G."/>
        </authorList>
    </citation>
    <scope>NUCLEOTIDE SEQUENCE [LARGE SCALE GENOMIC DNA]</scope>
    <source>
        <strain evidence="1 2">Mt.St.Helens-9</strain>
    </source>
</reference>
<evidence type="ECO:0000313" key="1">
    <source>
        <dbReference type="EMBL" id="KTD60995.1"/>
    </source>
</evidence>
<comment type="caution">
    <text evidence="1">The sequence shown here is derived from an EMBL/GenBank/DDBJ whole genome shotgun (WGS) entry which is preliminary data.</text>
</comment>
<gene>
    <name evidence="1" type="ORF">Lspi_2906</name>
</gene>
<proteinExistence type="predicted"/>
<dbReference type="PATRIC" id="fig|452.5.peg.3216"/>
<dbReference type="Proteomes" id="UP000054877">
    <property type="component" value="Unassembled WGS sequence"/>
</dbReference>
<sequence>MPVYVYETIENEEQCFEFLQNVNDPPLSIHPDTGIKIRRIVVPGVAVKTRGLPKGMKVNKSSPAATACGCSSKVQKSMGHRSCGH</sequence>
<dbReference type="STRING" id="452.Lspi_2906"/>